<sequence length="247" mass="29309">MRRIRWQILLGLFLIILSTMIYLIHYAIFHDPRHIFIYLLGDIAFLPIQVLLVTLVIDELLSKRERSSVLRKLNMVIGAFFSEVGMKLLKSFATFDQHSEAIRQALIVKKDWSEKEFLDVTKQLKHYDCKIESQKGDLAELKQLLISKRNFLLRLLENPNLLEHETFTELLRAVFHLTEELDNRQDVNNLTQPDYDHLSNDIRRAHLLLLSEWIDYMRYLKLNYPYLFSLAIRINPFDPNATPEIKE</sequence>
<keyword evidence="1" id="KW-0472">Membrane</keyword>
<name>A0A7C6EBI6_UNCW3</name>
<feature type="transmembrane region" description="Helical" evidence="1">
    <location>
        <begin position="7"/>
        <end position="29"/>
    </location>
</feature>
<comment type="caution">
    <text evidence="2">The sequence shown here is derived from an EMBL/GenBank/DDBJ whole genome shotgun (WGS) entry which is preliminary data.</text>
</comment>
<organism evidence="2">
    <name type="scientific">candidate division WOR-3 bacterium</name>
    <dbReference type="NCBI Taxonomy" id="2052148"/>
    <lineage>
        <taxon>Bacteria</taxon>
        <taxon>Bacteria division WOR-3</taxon>
    </lineage>
</organism>
<protein>
    <submittedName>
        <fullName evidence="2">Uncharacterized protein</fullName>
    </submittedName>
</protein>
<accession>A0A7C6EBI6</accession>
<keyword evidence="1" id="KW-0812">Transmembrane</keyword>
<keyword evidence="1" id="KW-1133">Transmembrane helix</keyword>
<proteinExistence type="predicted"/>
<evidence type="ECO:0000256" key="1">
    <source>
        <dbReference type="SAM" id="Phobius"/>
    </source>
</evidence>
<gene>
    <name evidence="2" type="ORF">ENW73_07415</name>
</gene>
<dbReference type="AlphaFoldDB" id="A0A7C6EBI6"/>
<evidence type="ECO:0000313" key="2">
    <source>
        <dbReference type="EMBL" id="HHS52675.1"/>
    </source>
</evidence>
<dbReference type="EMBL" id="DTLI01000174">
    <property type="protein sequence ID" value="HHS52675.1"/>
    <property type="molecule type" value="Genomic_DNA"/>
</dbReference>
<reference evidence="2" key="1">
    <citation type="journal article" date="2020" name="mSystems">
        <title>Genome- and Community-Level Interaction Insights into Carbon Utilization and Element Cycling Functions of Hydrothermarchaeota in Hydrothermal Sediment.</title>
        <authorList>
            <person name="Zhou Z."/>
            <person name="Liu Y."/>
            <person name="Xu W."/>
            <person name="Pan J."/>
            <person name="Luo Z.H."/>
            <person name="Li M."/>
        </authorList>
    </citation>
    <scope>NUCLEOTIDE SEQUENCE [LARGE SCALE GENOMIC DNA]</scope>
    <source>
        <strain evidence="2">SpSt-876</strain>
    </source>
</reference>
<feature type="transmembrane region" description="Helical" evidence="1">
    <location>
        <begin position="35"/>
        <end position="57"/>
    </location>
</feature>